<evidence type="ECO:0000313" key="3">
    <source>
        <dbReference type="Proteomes" id="UP000234271"/>
    </source>
</evidence>
<evidence type="ECO:0000313" key="2">
    <source>
        <dbReference type="EMBL" id="AUI69481.2"/>
    </source>
</evidence>
<name>A0A2N9YFZ0_9GAMM</name>
<dbReference type="KEGG" id="blep:AL038_11450"/>
<protein>
    <submittedName>
        <fullName evidence="2">Uncharacterized protein</fullName>
    </submittedName>
</protein>
<dbReference type="AlphaFoldDB" id="A0A2N9YFZ0"/>
<reference evidence="3" key="1">
    <citation type="submission" date="2016-12" db="EMBL/GenBank/DDBJ databases">
        <title>Complete Genome Sequence of Beggiatoa leptomitiformis D-401.</title>
        <authorList>
            <person name="Fomenkov A."/>
            <person name="Vincze T."/>
            <person name="Grabovich M."/>
            <person name="Anton B.P."/>
            <person name="Dubinina G."/>
            <person name="Orlova M."/>
            <person name="Belousova E."/>
            <person name="Roberts R.J."/>
        </authorList>
    </citation>
    <scope>NUCLEOTIDE SEQUENCE [LARGE SCALE GENOMIC DNA]</scope>
    <source>
        <strain evidence="3">D-401</strain>
    </source>
</reference>
<evidence type="ECO:0000256" key="1">
    <source>
        <dbReference type="SAM" id="Phobius"/>
    </source>
</evidence>
<organism evidence="2 3">
    <name type="scientific">Beggiatoa leptomitoformis</name>
    <dbReference type="NCBI Taxonomy" id="288004"/>
    <lineage>
        <taxon>Bacteria</taxon>
        <taxon>Pseudomonadati</taxon>
        <taxon>Pseudomonadota</taxon>
        <taxon>Gammaproteobacteria</taxon>
        <taxon>Thiotrichales</taxon>
        <taxon>Thiotrichaceae</taxon>
        <taxon>Beggiatoa</taxon>
    </lineage>
</organism>
<feature type="transmembrane region" description="Helical" evidence="1">
    <location>
        <begin position="9"/>
        <end position="26"/>
    </location>
</feature>
<accession>A0A2N9YFZ0</accession>
<dbReference type="STRING" id="288004.AL038_11450"/>
<keyword evidence="1" id="KW-0812">Transmembrane</keyword>
<keyword evidence="1" id="KW-1133">Transmembrane helix</keyword>
<proteinExistence type="predicted"/>
<keyword evidence="1" id="KW-0472">Membrane</keyword>
<dbReference type="Proteomes" id="UP000234271">
    <property type="component" value="Chromosome"/>
</dbReference>
<keyword evidence="3" id="KW-1185">Reference proteome</keyword>
<sequence>MLLLLKKNILLVSFTFFFCINILLLYKNLDDAVTIDYHSQAIEDKNRKLSTCKVIFTSFYQKFINMEVGGGNEL</sequence>
<gene>
    <name evidence="2" type="ORF">BLE401_12820</name>
</gene>
<dbReference type="RefSeq" id="WP_062152962.1">
    <property type="nucleotide sequence ID" value="NZ_CP012373.2"/>
</dbReference>
<dbReference type="EMBL" id="CP018889">
    <property type="protein sequence ID" value="AUI69481.2"/>
    <property type="molecule type" value="Genomic_DNA"/>
</dbReference>